<dbReference type="PANTHER" id="PTHR45586">
    <property type="entry name" value="TPR REPEAT-CONTAINING PROTEIN PA4667"/>
    <property type="match status" value="1"/>
</dbReference>
<reference evidence="5" key="1">
    <citation type="submission" date="2019-02" db="EMBL/GenBank/DDBJ databases">
        <authorList>
            <person name="Gruber-Vodicka R. H."/>
            <person name="Seah K. B. B."/>
        </authorList>
    </citation>
    <scope>NUCLEOTIDE SEQUENCE</scope>
    <source>
        <strain evidence="5">BECK_DK161</strain>
    </source>
</reference>
<sequence>MNKDPLFFFRAQPSRFLPCLMGLLLLAGPGAAGPAAARDLPGDTLPALMAADREGLLPLPAPNLDRLEEAVREHLLAAREDFLALRDDPDITTLALGEAYGELGRIYHAHRLYDAAEPCYRNAERLLEKDTRWPYLLGYLYQEQARLEEAAREYRVTLARYPNYTPAQLRLAQALLGTNRTDEAIGLLEAASSITEFRGAAAFWLGKAALTEGRHAKAVEWLQLAAREQPEASRIHYPLAMAYRGLGDVEAARRHLKLRGDREPVIPDPMIEELSALLTGARTRQYHAMRAIWQHQFDVAAKEFQAIVELDPSDTPARISLGRCLYLLDDKERAEQELVLALEQEPENDKAHYFLGRLLWEQGREDAAMGHFRAALDANPSHAGAQFFLADGLMRQGDFEQAARHFGKVTEALPEDLTARQRQIMALIAMGRQGHEAALARIEEVLSIYPDDMVSTQQLARILAASPDANARDGERALALALALFDRENSIENAELVAMAYAELGQFEQAVAYQQSAIDALASVGYQYGGYELIERLQAKLTRYRENRAYRLP</sequence>
<feature type="repeat" description="TPR" evidence="3">
    <location>
        <begin position="383"/>
        <end position="416"/>
    </location>
</feature>
<dbReference type="SMART" id="SM00028">
    <property type="entry name" value="TPR"/>
    <property type="match status" value="7"/>
</dbReference>
<feature type="signal peptide" evidence="4">
    <location>
        <begin position="1"/>
        <end position="32"/>
    </location>
</feature>
<evidence type="ECO:0000313" key="5">
    <source>
        <dbReference type="EMBL" id="VFJ56593.1"/>
    </source>
</evidence>
<keyword evidence="4" id="KW-0732">Signal</keyword>
<dbReference type="AlphaFoldDB" id="A0A450SRD3"/>
<accession>A0A450SRD3</accession>
<feature type="repeat" description="TPR" evidence="3">
    <location>
        <begin position="349"/>
        <end position="382"/>
    </location>
</feature>
<protein>
    <submittedName>
        <fullName evidence="5">Tetratricopeptide repeat-containing protein</fullName>
    </submittedName>
</protein>
<dbReference type="InterPro" id="IPR011990">
    <property type="entry name" value="TPR-like_helical_dom_sf"/>
</dbReference>
<gene>
    <name evidence="5" type="ORF">BECKDK2373C_GA0170839_10544</name>
</gene>
<dbReference type="Pfam" id="PF13181">
    <property type="entry name" value="TPR_8"/>
    <property type="match status" value="1"/>
</dbReference>
<proteinExistence type="predicted"/>
<keyword evidence="2 3" id="KW-0802">TPR repeat</keyword>
<dbReference type="InterPro" id="IPR019734">
    <property type="entry name" value="TPR_rpt"/>
</dbReference>
<evidence type="ECO:0000256" key="3">
    <source>
        <dbReference type="PROSITE-ProRule" id="PRU00339"/>
    </source>
</evidence>
<dbReference type="Pfam" id="PF13174">
    <property type="entry name" value="TPR_6"/>
    <property type="match status" value="1"/>
</dbReference>
<keyword evidence="1" id="KW-0677">Repeat</keyword>
<dbReference type="Pfam" id="PF07721">
    <property type="entry name" value="TPR_4"/>
    <property type="match status" value="1"/>
</dbReference>
<dbReference type="SUPFAM" id="SSF48452">
    <property type="entry name" value="TPR-like"/>
    <property type="match status" value="3"/>
</dbReference>
<dbReference type="Gene3D" id="1.25.40.10">
    <property type="entry name" value="Tetratricopeptide repeat domain"/>
    <property type="match status" value="3"/>
</dbReference>
<evidence type="ECO:0000256" key="1">
    <source>
        <dbReference type="ARBA" id="ARBA00022737"/>
    </source>
</evidence>
<evidence type="ECO:0000256" key="4">
    <source>
        <dbReference type="SAM" id="SignalP"/>
    </source>
</evidence>
<dbReference type="InterPro" id="IPR011717">
    <property type="entry name" value="TPR-4"/>
</dbReference>
<name>A0A450SRD3_9GAMM</name>
<organism evidence="5">
    <name type="scientific">Candidatus Kentrum sp. DK</name>
    <dbReference type="NCBI Taxonomy" id="2126562"/>
    <lineage>
        <taxon>Bacteria</taxon>
        <taxon>Pseudomonadati</taxon>
        <taxon>Pseudomonadota</taxon>
        <taxon>Gammaproteobacteria</taxon>
        <taxon>Candidatus Kentrum</taxon>
    </lineage>
</organism>
<evidence type="ECO:0000256" key="2">
    <source>
        <dbReference type="ARBA" id="ARBA00022803"/>
    </source>
</evidence>
<dbReference type="InterPro" id="IPR051012">
    <property type="entry name" value="CellSynth/LPSAsmb/PSIAsmb"/>
</dbReference>
<dbReference type="GO" id="GO:0042802">
    <property type="term" value="F:identical protein binding"/>
    <property type="evidence" value="ECO:0007669"/>
    <property type="project" value="InterPro"/>
</dbReference>
<dbReference type="Pfam" id="PF13432">
    <property type="entry name" value="TPR_16"/>
    <property type="match status" value="1"/>
</dbReference>
<dbReference type="PANTHER" id="PTHR45586:SF1">
    <property type="entry name" value="LIPOPOLYSACCHARIDE ASSEMBLY PROTEIN B"/>
    <property type="match status" value="1"/>
</dbReference>
<dbReference type="Pfam" id="PF14559">
    <property type="entry name" value="TPR_19"/>
    <property type="match status" value="2"/>
</dbReference>
<feature type="chain" id="PRO_5018993480" evidence="4">
    <location>
        <begin position="33"/>
        <end position="553"/>
    </location>
</feature>
<dbReference type="EMBL" id="CAADEY010000054">
    <property type="protein sequence ID" value="VFJ56593.1"/>
    <property type="molecule type" value="Genomic_DNA"/>
</dbReference>
<dbReference type="PROSITE" id="PS50005">
    <property type="entry name" value="TPR"/>
    <property type="match status" value="2"/>
</dbReference>